<dbReference type="Gene3D" id="2.120.10.80">
    <property type="entry name" value="Kelch-type beta propeller"/>
    <property type="match status" value="1"/>
</dbReference>
<dbReference type="SUPFAM" id="SSF117281">
    <property type="entry name" value="Kelch motif"/>
    <property type="match status" value="1"/>
</dbReference>
<dbReference type="InterPro" id="IPR015915">
    <property type="entry name" value="Kelch-typ_b-propeller"/>
</dbReference>
<feature type="non-terminal residue" evidence="2">
    <location>
        <position position="1"/>
    </location>
</feature>
<gene>
    <name evidence="2" type="ORF">WMSIL1_LOCUS7125</name>
</gene>
<feature type="non-terminal residue" evidence="2">
    <location>
        <position position="91"/>
    </location>
</feature>
<evidence type="ECO:0000313" key="3">
    <source>
        <dbReference type="Proteomes" id="UP000321570"/>
    </source>
</evidence>
<evidence type="ECO:0000256" key="1">
    <source>
        <dbReference type="SAM" id="MobiDB-lite"/>
    </source>
</evidence>
<dbReference type="AlphaFoldDB" id="A0A564YK14"/>
<proteinExistence type="predicted"/>
<name>A0A564YK14_HYMDI</name>
<protein>
    <submittedName>
        <fullName evidence="2">Uncharacterized protein</fullName>
    </submittedName>
</protein>
<evidence type="ECO:0000313" key="2">
    <source>
        <dbReference type="EMBL" id="VUZ47520.1"/>
    </source>
</evidence>
<organism evidence="2 3">
    <name type="scientific">Hymenolepis diminuta</name>
    <name type="common">Rat tapeworm</name>
    <dbReference type="NCBI Taxonomy" id="6216"/>
    <lineage>
        <taxon>Eukaryota</taxon>
        <taxon>Metazoa</taxon>
        <taxon>Spiralia</taxon>
        <taxon>Lophotrochozoa</taxon>
        <taxon>Platyhelminthes</taxon>
        <taxon>Cestoda</taxon>
        <taxon>Eucestoda</taxon>
        <taxon>Cyclophyllidea</taxon>
        <taxon>Hymenolepididae</taxon>
        <taxon>Hymenolepis</taxon>
    </lineage>
</organism>
<sequence>FGGLNSSGPLNDLHYFDEGSKQWTTVTVSGNVAPSPRLDFAFTTLRLKVANPNFNPHPDEFISTFSMSTLDDDDTEKNPSGDEVLESQFMW</sequence>
<reference evidence="2 3" key="1">
    <citation type="submission" date="2019-07" db="EMBL/GenBank/DDBJ databases">
        <authorList>
            <person name="Jastrzebski P J."/>
            <person name="Paukszto L."/>
            <person name="Jastrzebski P J."/>
        </authorList>
    </citation>
    <scope>NUCLEOTIDE SEQUENCE [LARGE SCALE GENOMIC DNA]</scope>
    <source>
        <strain evidence="2 3">WMS-il1</strain>
    </source>
</reference>
<dbReference type="EMBL" id="CABIJS010000244">
    <property type="protein sequence ID" value="VUZ47520.1"/>
    <property type="molecule type" value="Genomic_DNA"/>
</dbReference>
<feature type="region of interest" description="Disordered" evidence="1">
    <location>
        <begin position="69"/>
        <end position="91"/>
    </location>
</feature>
<keyword evidence="3" id="KW-1185">Reference proteome</keyword>
<dbReference type="Proteomes" id="UP000321570">
    <property type="component" value="Unassembled WGS sequence"/>
</dbReference>
<accession>A0A564YK14</accession>